<evidence type="ECO:0000256" key="1">
    <source>
        <dbReference type="ARBA" id="ARBA00023015"/>
    </source>
</evidence>
<gene>
    <name evidence="5" type="ORF">BUZ14_07525</name>
</gene>
<keyword evidence="2" id="KW-0238">DNA-binding</keyword>
<organism evidence="5 6">
    <name type="scientific">Staphylococcus gallinarum</name>
    <dbReference type="NCBI Taxonomy" id="1293"/>
    <lineage>
        <taxon>Bacteria</taxon>
        <taxon>Bacillati</taxon>
        <taxon>Bacillota</taxon>
        <taxon>Bacilli</taxon>
        <taxon>Bacillales</taxon>
        <taxon>Staphylococcaceae</taxon>
        <taxon>Staphylococcus</taxon>
    </lineage>
</organism>
<protein>
    <submittedName>
        <fullName evidence="5">Helix-turn-helix domain-containing protein</fullName>
    </submittedName>
</protein>
<keyword evidence="3" id="KW-0804">Transcription</keyword>
<dbReference type="InterPro" id="IPR018060">
    <property type="entry name" value="HTH_AraC"/>
</dbReference>
<dbReference type="InterPro" id="IPR009057">
    <property type="entry name" value="Homeodomain-like_sf"/>
</dbReference>
<evidence type="ECO:0000259" key="4">
    <source>
        <dbReference type="PROSITE" id="PS01124"/>
    </source>
</evidence>
<dbReference type="PROSITE" id="PS01124">
    <property type="entry name" value="HTH_ARAC_FAMILY_2"/>
    <property type="match status" value="1"/>
</dbReference>
<proteinExistence type="predicted"/>
<comment type="caution">
    <text evidence="5">The sequence shown here is derived from an EMBL/GenBank/DDBJ whole genome shotgun (WGS) entry which is preliminary data.</text>
</comment>
<sequence length="55" mass="6685">MYRLQVAQELLLNTNYTITEISELSGFGTISYFIERFRLNYQLSSLKFRKQFQKR</sequence>
<reference evidence="5 6" key="1">
    <citation type="journal article" date="2016" name="Front. Microbiol.">
        <title>Comprehensive Phylogenetic Analysis of Bovine Non-aureus Staphylococci Species Based on Whole-Genome Sequencing.</title>
        <authorList>
            <person name="Naushad S."/>
            <person name="Barkema H.W."/>
            <person name="Luby C."/>
            <person name="Condas L.A."/>
            <person name="Nobrega D.B."/>
            <person name="Carson D.A."/>
            <person name="De Buck J."/>
        </authorList>
    </citation>
    <scope>NUCLEOTIDE SEQUENCE [LARGE SCALE GENOMIC DNA]</scope>
    <source>
        <strain evidence="5 6">SNUC 4781</strain>
    </source>
</reference>
<accession>A0A3A0W4E8</accession>
<dbReference type="PANTHER" id="PTHR43280:SF2">
    <property type="entry name" value="HTH-TYPE TRANSCRIPTIONAL REGULATOR EXSA"/>
    <property type="match status" value="1"/>
</dbReference>
<dbReference type="GO" id="GO:0003700">
    <property type="term" value="F:DNA-binding transcription factor activity"/>
    <property type="evidence" value="ECO:0007669"/>
    <property type="project" value="InterPro"/>
</dbReference>
<name>A0A3A0W4E8_STAGA</name>
<dbReference type="OrthoDB" id="2402133at2"/>
<dbReference type="SUPFAM" id="SSF46689">
    <property type="entry name" value="Homeodomain-like"/>
    <property type="match status" value="1"/>
</dbReference>
<feature type="domain" description="HTH araC/xylS-type" evidence="4">
    <location>
        <begin position="1"/>
        <end position="51"/>
    </location>
</feature>
<evidence type="ECO:0000313" key="5">
    <source>
        <dbReference type="EMBL" id="RIP35013.1"/>
    </source>
</evidence>
<dbReference type="Pfam" id="PF12833">
    <property type="entry name" value="HTH_18"/>
    <property type="match status" value="1"/>
</dbReference>
<dbReference type="Gene3D" id="1.10.10.60">
    <property type="entry name" value="Homeodomain-like"/>
    <property type="match status" value="1"/>
</dbReference>
<evidence type="ECO:0000256" key="3">
    <source>
        <dbReference type="ARBA" id="ARBA00023163"/>
    </source>
</evidence>
<evidence type="ECO:0000313" key="6">
    <source>
        <dbReference type="Proteomes" id="UP000265541"/>
    </source>
</evidence>
<dbReference type="GO" id="GO:0043565">
    <property type="term" value="F:sequence-specific DNA binding"/>
    <property type="evidence" value="ECO:0007669"/>
    <property type="project" value="InterPro"/>
</dbReference>
<dbReference type="AlphaFoldDB" id="A0A3A0W4E8"/>
<dbReference type="EMBL" id="QYJN01000003">
    <property type="protein sequence ID" value="RIP35013.1"/>
    <property type="molecule type" value="Genomic_DNA"/>
</dbReference>
<evidence type="ECO:0000256" key="2">
    <source>
        <dbReference type="ARBA" id="ARBA00023125"/>
    </source>
</evidence>
<dbReference type="PANTHER" id="PTHR43280">
    <property type="entry name" value="ARAC-FAMILY TRANSCRIPTIONAL REGULATOR"/>
    <property type="match status" value="1"/>
</dbReference>
<keyword evidence="1" id="KW-0805">Transcription regulation</keyword>
<dbReference type="RefSeq" id="WP_119485240.1">
    <property type="nucleotide sequence ID" value="NZ_QYJN01000003.1"/>
</dbReference>
<dbReference type="Proteomes" id="UP000265541">
    <property type="component" value="Unassembled WGS sequence"/>
</dbReference>